<keyword evidence="3" id="KW-0963">Cytoplasm</keyword>
<comment type="caution">
    <text evidence="6">The sequence shown here is derived from an EMBL/GenBank/DDBJ whole genome shotgun (WGS) entry which is preliminary data.</text>
</comment>
<dbReference type="STRING" id="292800.A4U99_03015"/>
<keyword evidence="6" id="KW-0282">Flagellum</keyword>
<dbReference type="InterPro" id="IPR003713">
    <property type="entry name" value="FliS"/>
</dbReference>
<evidence type="ECO:0000256" key="5">
    <source>
        <dbReference type="ARBA" id="ARBA00023186"/>
    </source>
</evidence>
<keyword evidence="4" id="KW-1005">Bacterial flagellum biogenesis</keyword>
<dbReference type="PATRIC" id="fig|411475.3.peg.2547"/>
<keyword evidence="6" id="KW-0969">Cilium</keyword>
<organism evidence="6 7">
    <name type="scientific">Flavonifractor plautii ATCC 29863</name>
    <dbReference type="NCBI Taxonomy" id="411475"/>
    <lineage>
        <taxon>Bacteria</taxon>
        <taxon>Bacillati</taxon>
        <taxon>Bacillota</taxon>
        <taxon>Clostridia</taxon>
        <taxon>Eubacteriales</taxon>
        <taxon>Oscillospiraceae</taxon>
        <taxon>Flavonifractor</taxon>
    </lineage>
</organism>
<comment type="similarity">
    <text evidence="2">Belongs to the FliS family.</text>
</comment>
<dbReference type="Pfam" id="PF02561">
    <property type="entry name" value="FliS"/>
    <property type="match status" value="1"/>
</dbReference>
<evidence type="ECO:0000313" key="7">
    <source>
        <dbReference type="Proteomes" id="UP000004459"/>
    </source>
</evidence>
<evidence type="ECO:0000256" key="4">
    <source>
        <dbReference type="ARBA" id="ARBA00022795"/>
    </source>
</evidence>
<dbReference type="GO" id="GO:0071973">
    <property type="term" value="P:bacterial-type flagellum-dependent cell motility"/>
    <property type="evidence" value="ECO:0007669"/>
    <property type="project" value="TreeGrafter"/>
</dbReference>
<protein>
    <submittedName>
        <fullName evidence="6">Flagellar protein FliS</fullName>
    </submittedName>
</protein>
<dbReference type="Proteomes" id="UP000004459">
    <property type="component" value="Unassembled WGS sequence"/>
</dbReference>
<dbReference type="InterPro" id="IPR036584">
    <property type="entry name" value="FliS_sf"/>
</dbReference>
<proteinExistence type="inferred from homology"/>
<accession>G9YTT9</accession>
<evidence type="ECO:0000313" key="6">
    <source>
        <dbReference type="EMBL" id="EHM43500.1"/>
    </source>
</evidence>
<dbReference type="AlphaFoldDB" id="G9YTT9"/>
<evidence type="ECO:0000256" key="1">
    <source>
        <dbReference type="ARBA" id="ARBA00004514"/>
    </source>
</evidence>
<dbReference type="CDD" id="cd16098">
    <property type="entry name" value="FliS"/>
    <property type="match status" value="1"/>
</dbReference>
<keyword evidence="5" id="KW-0143">Chaperone</keyword>
<gene>
    <name evidence="6" type="ORF">HMPREF0372_02951</name>
</gene>
<keyword evidence="6" id="KW-0966">Cell projection</keyword>
<sequence length="132" mass="15294">MIHMDMRGYQRYREDSLNTMTQGELLLLLYDELIKRLTQAELSLGQENYEVFEGAVGRSVDIIHYLDDTLDRQFPISANLSRLYEYFCYELSRVVSGRNAKELARVKEMASELRDSFRQAEKSAATSPQEGV</sequence>
<dbReference type="HOGENOM" id="CLU_080373_3_2_9"/>
<name>G9YTT9_FLAPL</name>
<dbReference type="GO" id="GO:0044780">
    <property type="term" value="P:bacterial-type flagellum assembly"/>
    <property type="evidence" value="ECO:0007669"/>
    <property type="project" value="InterPro"/>
</dbReference>
<dbReference type="EMBL" id="AGCK01000239">
    <property type="protein sequence ID" value="EHM43500.1"/>
    <property type="molecule type" value="Genomic_DNA"/>
</dbReference>
<dbReference type="SUPFAM" id="SSF101116">
    <property type="entry name" value="Flagellar export chaperone FliS"/>
    <property type="match status" value="1"/>
</dbReference>
<dbReference type="PANTHER" id="PTHR34773">
    <property type="entry name" value="FLAGELLAR SECRETION CHAPERONE FLIS"/>
    <property type="match status" value="1"/>
</dbReference>
<evidence type="ECO:0000256" key="3">
    <source>
        <dbReference type="ARBA" id="ARBA00022490"/>
    </source>
</evidence>
<dbReference type="PANTHER" id="PTHR34773:SF1">
    <property type="entry name" value="FLAGELLAR SECRETION CHAPERONE FLIS"/>
    <property type="match status" value="1"/>
</dbReference>
<comment type="subcellular location">
    <subcellularLocation>
        <location evidence="1">Cytoplasm</location>
        <location evidence="1">Cytosol</location>
    </subcellularLocation>
</comment>
<dbReference type="GO" id="GO:0005829">
    <property type="term" value="C:cytosol"/>
    <property type="evidence" value="ECO:0007669"/>
    <property type="project" value="UniProtKB-SubCell"/>
</dbReference>
<evidence type="ECO:0000256" key="2">
    <source>
        <dbReference type="ARBA" id="ARBA00008787"/>
    </source>
</evidence>
<dbReference type="Gene3D" id="1.20.120.340">
    <property type="entry name" value="Flagellar protein FliS"/>
    <property type="match status" value="1"/>
</dbReference>
<reference evidence="6 7" key="1">
    <citation type="submission" date="2011-08" db="EMBL/GenBank/DDBJ databases">
        <authorList>
            <person name="Weinstock G."/>
            <person name="Sodergren E."/>
            <person name="Clifton S."/>
            <person name="Fulton L."/>
            <person name="Fulton B."/>
            <person name="Courtney L."/>
            <person name="Fronick C."/>
            <person name="Harrison M."/>
            <person name="Strong C."/>
            <person name="Farmer C."/>
            <person name="Delahaunty K."/>
            <person name="Markovic C."/>
            <person name="Hall O."/>
            <person name="Minx P."/>
            <person name="Tomlinson C."/>
            <person name="Mitreva M."/>
            <person name="Hou S."/>
            <person name="Chen J."/>
            <person name="Wollam A."/>
            <person name="Pepin K.H."/>
            <person name="Johnson M."/>
            <person name="Bhonagiri V."/>
            <person name="Zhang X."/>
            <person name="Suruliraj S."/>
            <person name="Warren W."/>
            <person name="Chinwalla A."/>
            <person name="Mardis E.R."/>
            <person name="Wilson R.K."/>
        </authorList>
    </citation>
    <scope>NUCLEOTIDE SEQUENCE [LARGE SCALE GENOMIC DNA]</scope>
    <source>
        <strain evidence="6 7">ATCC 29863</strain>
    </source>
</reference>